<keyword evidence="5 7" id="KW-0472">Membrane</keyword>
<dbReference type="PANTHER" id="PTHR12745:SF6">
    <property type="entry name" value="PROTEIN ST7 HOMOLOG"/>
    <property type="match status" value="1"/>
</dbReference>
<name>A0ABN7NJB0_TIMPD</name>
<evidence type="ECO:0000256" key="3">
    <source>
        <dbReference type="ARBA" id="ARBA00022692"/>
    </source>
</evidence>
<comment type="similarity">
    <text evidence="2">Belongs to the ST7 family.</text>
</comment>
<comment type="subcellular location">
    <subcellularLocation>
        <location evidence="1">Membrane</location>
        <topology evidence="1">Multi-pass membrane protein</topology>
    </subcellularLocation>
</comment>
<evidence type="ECO:0000256" key="6">
    <source>
        <dbReference type="ARBA" id="ARBA00040270"/>
    </source>
</evidence>
<evidence type="ECO:0000256" key="5">
    <source>
        <dbReference type="ARBA" id="ARBA00023136"/>
    </source>
</evidence>
<evidence type="ECO:0000256" key="4">
    <source>
        <dbReference type="ARBA" id="ARBA00022989"/>
    </source>
</evidence>
<sequence>MVVIDPEEQKWESSLWTHESTMSHYPFGLYANIRLLTLSEQRQAFESWVPESSGPNTMVPIALPLVVALHYITWELIVKYCVAKMMQTAWRERNPVARIKAANDALEKNPECAPAYILLAEEEATTILEAEKILKQALKVAESNYRKSQQTQHQGTVMEAIHSESQF</sequence>
<organism evidence="8 9">
    <name type="scientific">Timema podura</name>
    <name type="common">Walking stick</name>
    <dbReference type="NCBI Taxonomy" id="61482"/>
    <lineage>
        <taxon>Eukaryota</taxon>
        <taxon>Metazoa</taxon>
        <taxon>Ecdysozoa</taxon>
        <taxon>Arthropoda</taxon>
        <taxon>Hexapoda</taxon>
        <taxon>Insecta</taxon>
        <taxon>Pterygota</taxon>
        <taxon>Neoptera</taxon>
        <taxon>Polyneoptera</taxon>
        <taxon>Phasmatodea</taxon>
        <taxon>Timematodea</taxon>
        <taxon>Timematoidea</taxon>
        <taxon>Timematidae</taxon>
        <taxon>Timema</taxon>
    </lineage>
</organism>
<reference evidence="8" key="1">
    <citation type="submission" date="2021-03" db="EMBL/GenBank/DDBJ databases">
        <authorList>
            <person name="Tran Van P."/>
        </authorList>
    </citation>
    <scope>NUCLEOTIDE SEQUENCE</scope>
</reference>
<dbReference type="Pfam" id="PF04184">
    <property type="entry name" value="ST7"/>
    <property type="match status" value="1"/>
</dbReference>
<dbReference type="EMBL" id="CAJPIN010001831">
    <property type="protein sequence ID" value="CAG2054884.1"/>
    <property type="molecule type" value="Genomic_DNA"/>
</dbReference>
<dbReference type="InterPro" id="IPR007311">
    <property type="entry name" value="ST7"/>
</dbReference>
<gene>
    <name evidence="8" type="ORF">TPAB3V08_LOCUS1900</name>
</gene>
<proteinExistence type="inferred from homology"/>
<keyword evidence="9" id="KW-1185">Reference proteome</keyword>
<evidence type="ECO:0000313" key="8">
    <source>
        <dbReference type="EMBL" id="CAG2054884.1"/>
    </source>
</evidence>
<keyword evidence="3 7" id="KW-0812">Transmembrane</keyword>
<evidence type="ECO:0000256" key="2">
    <source>
        <dbReference type="ARBA" id="ARBA00009751"/>
    </source>
</evidence>
<accession>A0ABN7NJB0</accession>
<protein>
    <recommendedName>
        <fullName evidence="6">Protein ST7 homolog</fullName>
    </recommendedName>
</protein>
<evidence type="ECO:0000256" key="7">
    <source>
        <dbReference type="SAM" id="Phobius"/>
    </source>
</evidence>
<dbReference type="PANTHER" id="PTHR12745">
    <property type="entry name" value="SUPPRESSION OF TUMORIGENICITY 7"/>
    <property type="match status" value="1"/>
</dbReference>
<comment type="caution">
    <text evidence="8">The sequence shown here is derived from an EMBL/GenBank/DDBJ whole genome shotgun (WGS) entry which is preliminary data.</text>
</comment>
<keyword evidence="4 7" id="KW-1133">Transmembrane helix</keyword>
<feature type="transmembrane region" description="Helical" evidence="7">
    <location>
        <begin position="61"/>
        <end position="82"/>
    </location>
</feature>
<evidence type="ECO:0000313" key="9">
    <source>
        <dbReference type="Proteomes" id="UP001153148"/>
    </source>
</evidence>
<dbReference type="Proteomes" id="UP001153148">
    <property type="component" value="Unassembled WGS sequence"/>
</dbReference>
<evidence type="ECO:0000256" key="1">
    <source>
        <dbReference type="ARBA" id="ARBA00004141"/>
    </source>
</evidence>